<dbReference type="EMBL" id="CP013386">
    <property type="protein sequence ID" value="AOJ02935.1"/>
    <property type="molecule type" value="Genomic_DNA"/>
</dbReference>
<dbReference type="Proteomes" id="UP000062519">
    <property type="component" value="Chromosome 1"/>
</dbReference>
<evidence type="ECO:0000313" key="1">
    <source>
        <dbReference type="EMBL" id="AOJ02935.1"/>
    </source>
</evidence>
<protein>
    <submittedName>
        <fullName evidence="1">Transcriptional regulator</fullName>
    </submittedName>
</protein>
<keyword evidence="2" id="KW-1185">Reference proteome</keyword>
<sequence length="94" mass="10293">MRLIEPSEHADYLAALHSCGLSGSDFALRETDTTDPKSDENIGQMGFVTITRRSTHVTKEYPLGDASDWLLHFKKDLEAGVFDQANDNSHAAGA</sequence>
<evidence type="ECO:0000313" key="2">
    <source>
        <dbReference type="Proteomes" id="UP000062519"/>
    </source>
</evidence>
<dbReference type="RefSeq" id="WP_059596762.1">
    <property type="nucleotide sequence ID" value="NZ_CP013386.1"/>
</dbReference>
<dbReference type="AlphaFoldDB" id="A0A1B4FH18"/>
<gene>
    <name evidence="1" type="ORF">WS70_14795</name>
</gene>
<proteinExistence type="predicted"/>
<name>A0A1B4FH18_9BURK</name>
<organism evidence="1 2">
    <name type="scientific">Burkholderia mayonis</name>
    <dbReference type="NCBI Taxonomy" id="1385591"/>
    <lineage>
        <taxon>Bacteria</taxon>
        <taxon>Pseudomonadati</taxon>
        <taxon>Pseudomonadota</taxon>
        <taxon>Betaproteobacteria</taxon>
        <taxon>Burkholderiales</taxon>
        <taxon>Burkholderiaceae</taxon>
        <taxon>Burkholderia</taxon>
        <taxon>pseudomallei group</taxon>
    </lineage>
</organism>
<accession>A0A1B4FH18</accession>
<reference evidence="1 2" key="1">
    <citation type="submission" date="2015-12" db="EMBL/GenBank/DDBJ databases">
        <title>Diversity of Burkholderia near neighbor genomes.</title>
        <authorList>
            <person name="Sahl J."/>
            <person name="Wagner D."/>
            <person name="Keim P."/>
        </authorList>
    </citation>
    <scope>NUCLEOTIDE SEQUENCE [LARGE SCALE GENOMIC DNA]</scope>
    <source>
        <strain evidence="1 2">BDU6</strain>
    </source>
</reference>
<dbReference type="KEGG" id="buu:WS70_14795"/>